<evidence type="ECO:0000256" key="3">
    <source>
        <dbReference type="ARBA" id="ARBA00022475"/>
    </source>
</evidence>
<dbReference type="EMBL" id="BOVK01000007">
    <property type="protein sequence ID" value="GIQ67864.1"/>
    <property type="molecule type" value="Genomic_DNA"/>
</dbReference>
<evidence type="ECO:0000259" key="10">
    <source>
        <dbReference type="PROSITE" id="PS50893"/>
    </source>
</evidence>
<keyword evidence="8 9" id="KW-0472">Membrane</keyword>
<feature type="transmembrane region" description="Helical" evidence="9">
    <location>
        <begin position="281"/>
        <end position="301"/>
    </location>
</feature>
<dbReference type="InterPro" id="IPR039421">
    <property type="entry name" value="Type_1_exporter"/>
</dbReference>
<keyword evidence="13" id="KW-1185">Reference proteome</keyword>
<evidence type="ECO:0000313" key="13">
    <source>
        <dbReference type="Proteomes" id="UP000677918"/>
    </source>
</evidence>
<dbReference type="FunFam" id="1.20.1560.10:FF:000011">
    <property type="entry name" value="Multidrug ABC transporter ATP-binding protein"/>
    <property type="match status" value="1"/>
</dbReference>
<feature type="transmembrane region" description="Helical" evidence="9">
    <location>
        <begin position="163"/>
        <end position="180"/>
    </location>
</feature>
<feature type="transmembrane region" description="Helical" evidence="9">
    <location>
        <begin position="249"/>
        <end position="269"/>
    </location>
</feature>
<evidence type="ECO:0000256" key="9">
    <source>
        <dbReference type="SAM" id="Phobius"/>
    </source>
</evidence>
<dbReference type="Gene3D" id="3.40.50.300">
    <property type="entry name" value="P-loop containing nucleotide triphosphate hydrolases"/>
    <property type="match status" value="1"/>
</dbReference>
<accession>A0A8J4M0V2</accession>
<dbReference type="Proteomes" id="UP000677918">
    <property type="component" value="Unassembled WGS sequence"/>
</dbReference>
<dbReference type="GO" id="GO:0016887">
    <property type="term" value="F:ATP hydrolysis activity"/>
    <property type="evidence" value="ECO:0007669"/>
    <property type="project" value="InterPro"/>
</dbReference>
<feature type="transmembrane region" description="Helical" evidence="9">
    <location>
        <begin position="20"/>
        <end position="40"/>
    </location>
</feature>
<dbReference type="PROSITE" id="PS00211">
    <property type="entry name" value="ABC_TRANSPORTER_1"/>
    <property type="match status" value="1"/>
</dbReference>
<dbReference type="Gene3D" id="1.20.1560.10">
    <property type="entry name" value="ABC transporter type 1, transmembrane domain"/>
    <property type="match status" value="1"/>
</dbReference>
<dbReference type="SUPFAM" id="SSF90123">
    <property type="entry name" value="ABC transporter transmembrane region"/>
    <property type="match status" value="1"/>
</dbReference>
<proteinExistence type="predicted"/>
<evidence type="ECO:0000256" key="6">
    <source>
        <dbReference type="ARBA" id="ARBA00022840"/>
    </source>
</evidence>
<evidence type="ECO:0000256" key="5">
    <source>
        <dbReference type="ARBA" id="ARBA00022741"/>
    </source>
</evidence>
<keyword evidence="6 12" id="KW-0067">ATP-binding</keyword>
<dbReference type="GO" id="GO:0015421">
    <property type="term" value="F:ABC-type oligopeptide transporter activity"/>
    <property type="evidence" value="ECO:0007669"/>
    <property type="project" value="TreeGrafter"/>
</dbReference>
<evidence type="ECO:0000259" key="11">
    <source>
        <dbReference type="PROSITE" id="PS50929"/>
    </source>
</evidence>
<organism evidence="12 13">
    <name type="scientific">Xylanibacillus composti</name>
    <dbReference type="NCBI Taxonomy" id="1572762"/>
    <lineage>
        <taxon>Bacteria</taxon>
        <taxon>Bacillati</taxon>
        <taxon>Bacillota</taxon>
        <taxon>Bacilli</taxon>
        <taxon>Bacillales</taxon>
        <taxon>Paenibacillaceae</taxon>
        <taxon>Xylanibacillus</taxon>
    </lineage>
</organism>
<dbReference type="InterPro" id="IPR017871">
    <property type="entry name" value="ABC_transporter-like_CS"/>
</dbReference>
<dbReference type="Pfam" id="PF00664">
    <property type="entry name" value="ABC_membrane"/>
    <property type="match status" value="1"/>
</dbReference>
<keyword evidence="4 9" id="KW-0812">Transmembrane</keyword>
<dbReference type="InterPro" id="IPR027417">
    <property type="entry name" value="P-loop_NTPase"/>
</dbReference>
<feature type="domain" description="ABC transmembrane type-1" evidence="11">
    <location>
        <begin position="20"/>
        <end position="304"/>
    </location>
</feature>
<feature type="domain" description="ABC transporter" evidence="10">
    <location>
        <begin position="338"/>
        <end position="579"/>
    </location>
</feature>
<dbReference type="SMART" id="SM00382">
    <property type="entry name" value="AAA"/>
    <property type="match status" value="1"/>
</dbReference>
<dbReference type="Pfam" id="PF00005">
    <property type="entry name" value="ABC_tran"/>
    <property type="match status" value="1"/>
</dbReference>
<evidence type="ECO:0000256" key="7">
    <source>
        <dbReference type="ARBA" id="ARBA00022989"/>
    </source>
</evidence>
<sequence length="598" mass="67070">MLAVLQKLGWFFKQEQKRYITAIMLLTIVGVLEIIPPKLIGHTIDLINVNELTSGTLLQIIVFYLVLLAIIYGITYIWVYQLFGGSFVVERLYRSKLMNHLLLMTPTFFQRNRTGDLMARATNDLRAVSNTAGFGVLTLIDSTVFLATIILTMGFLISWKLTLAAMLPMPIMAILIQLYGKIIHKRFMAAQNSFGELNDQVLESVSGVRVIRAYVQEIADQGKFHRLTEEVYGKNMQVARIDSLFEPTVKILVGLAYLIGIGYGATLVFHNEITLGELVSFNVYLGMLIWPMFAIGELINIMQRGNASLDRVNETLSYKPDVDNPKQPAALAEPPKEIVFRQYTFRYPTANADNLADVTVTVKRGMTLGLVGRTGSGKTTFLRQLLREYPIANGGIAVNGVPLERIPLEQWKSWIGYVPQEQILFSKTVRENILFGAGITPEESAVDESRLQRALDISCFTKDLPFLPDGLETLVGEKGVALSGGQKQRVSIARALIADPEILILDDAMSAVDGRTEAEIIRHIREERAGKTTFISTHRLTAVRHAEWIVVLDAGRIVEQGTHEELLAKDGWYREQYERQQLEAELDGPAPSENREQR</sequence>
<keyword evidence="2" id="KW-0813">Transport</keyword>
<evidence type="ECO:0000313" key="12">
    <source>
        <dbReference type="EMBL" id="GIQ67864.1"/>
    </source>
</evidence>
<protein>
    <submittedName>
        <fullName evidence="12">Putative multidrug resistance ABC transporter ATP-binding/permease protein YheI</fullName>
    </submittedName>
</protein>
<feature type="transmembrane region" description="Helical" evidence="9">
    <location>
        <begin position="60"/>
        <end position="89"/>
    </location>
</feature>
<keyword evidence="5" id="KW-0547">Nucleotide-binding</keyword>
<reference evidence="12" key="1">
    <citation type="submission" date="2021-04" db="EMBL/GenBank/DDBJ databases">
        <title>Draft genome sequence of Xylanibacillus composti strain K13.</title>
        <authorList>
            <person name="Uke A."/>
            <person name="Chhe C."/>
            <person name="Baramee S."/>
            <person name="Kosugi A."/>
        </authorList>
    </citation>
    <scope>NUCLEOTIDE SEQUENCE</scope>
    <source>
        <strain evidence="12">K13</strain>
    </source>
</reference>
<dbReference type="SUPFAM" id="SSF52540">
    <property type="entry name" value="P-loop containing nucleoside triphosphate hydrolases"/>
    <property type="match status" value="1"/>
</dbReference>
<keyword evidence="3" id="KW-1003">Cell membrane</keyword>
<dbReference type="AlphaFoldDB" id="A0A8J4M0V2"/>
<keyword evidence="7 9" id="KW-1133">Transmembrane helix</keyword>
<dbReference type="CDD" id="cd18541">
    <property type="entry name" value="ABC_6TM_TmrB_like"/>
    <property type="match status" value="1"/>
</dbReference>
<gene>
    <name evidence="12" type="primary">yheI</name>
    <name evidence="12" type="ORF">XYCOK13_06880</name>
</gene>
<evidence type="ECO:0000256" key="4">
    <source>
        <dbReference type="ARBA" id="ARBA00022692"/>
    </source>
</evidence>
<dbReference type="PROSITE" id="PS50929">
    <property type="entry name" value="ABC_TM1F"/>
    <property type="match status" value="1"/>
</dbReference>
<comment type="caution">
    <text evidence="12">The sequence shown here is derived from an EMBL/GenBank/DDBJ whole genome shotgun (WGS) entry which is preliminary data.</text>
</comment>
<dbReference type="PANTHER" id="PTHR43394:SF1">
    <property type="entry name" value="ATP-BINDING CASSETTE SUB-FAMILY B MEMBER 10, MITOCHONDRIAL"/>
    <property type="match status" value="1"/>
</dbReference>
<evidence type="ECO:0000256" key="1">
    <source>
        <dbReference type="ARBA" id="ARBA00004651"/>
    </source>
</evidence>
<dbReference type="GO" id="GO:0005524">
    <property type="term" value="F:ATP binding"/>
    <property type="evidence" value="ECO:0007669"/>
    <property type="project" value="UniProtKB-KW"/>
</dbReference>
<dbReference type="InterPro" id="IPR036640">
    <property type="entry name" value="ABC1_TM_sf"/>
</dbReference>
<evidence type="ECO:0000256" key="2">
    <source>
        <dbReference type="ARBA" id="ARBA00022448"/>
    </source>
</evidence>
<dbReference type="PANTHER" id="PTHR43394">
    <property type="entry name" value="ATP-DEPENDENT PERMEASE MDL1, MITOCHONDRIAL"/>
    <property type="match status" value="1"/>
</dbReference>
<name>A0A8J4M0V2_9BACL</name>
<feature type="transmembrane region" description="Helical" evidence="9">
    <location>
        <begin position="134"/>
        <end position="157"/>
    </location>
</feature>
<dbReference type="PROSITE" id="PS50893">
    <property type="entry name" value="ABC_TRANSPORTER_2"/>
    <property type="match status" value="1"/>
</dbReference>
<comment type="subcellular location">
    <subcellularLocation>
        <location evidence="1">Cell membrane</location>
        <topology evidence="1">Multi-pass membrane protein</topology>
    </subcellularLocation>
</comment>
<evidence type="ECO:0000256" key="8">
    <source>
        <dbReference type="ARBA" id="ARBA00023136"/>
    </source>
</evidence>
<dbReference type="RefSeq" id="WP_213410506.1">
    <property type="nucleotide sequence ID" value="NZ_BOVK01000007.1"/>
</dbReference>
<dbReference type="FunFam" id="3.40.50.300:FF:000221">
    <property type="entry name" value="Multidrug ABC transporter ATP-binding protein"/>
    <property type="match status" value="1"/>
</dbReference>
<dbReference type="GO" id="GO:0005886">
    <property type="term" value="C:plasma membrane"/>
    <property type="evidence" value="ECO:0007669"/>
    <property type="project" value="UniProtKB-SubCell"/>
</dbReference>
<dbReference type="InterPro" id="IPR003593">
    <property type="entry name" value="AAA+_ATPase"/>
</dbReference>
<dbReference type="InterPro" id="IPR003439">
    <property type="entry name" value="ABC_transporter-like_ATP-bd"/>
</dbReference>
<dbReference type="InterPro" id="IPR011527">
    <property type="entry name" value="ABC1_TM_dom"/>
</dbReference>